<proteinExistence type="predicted"/>
<evidence type="ECO:0000313" key="1">
    <source>
        <dbReference type="EMBL" id="QHT20445.1"/>
    </source>
</evidence>
<protein>
    <submittedName>
        <fullName evidence="1">Uncharacterized protein</fullName>
    </submittedName>
</protein>
<name>A0A6C0DZ50_9ZZZZ</name>
<sequence length="157" mass="17502">MALPQFPSTSSIPPACFYTAQGLAGWLNQNPQYKENFSGTGAFPFLVSTGVAPSTASSIGYNPYTVPLYSDVQQLSQGQGLMYSQQLQLFQKVYAYNSNAYVNYVLTGTGPVYYNFFSYREKNNYSSAVQLVNKLYPFKAMAQATNLNWQVPFPINM</sequence>
<reference evidence="1" key="1">
    <citation type="journal article" date="2020" name="Nature">
        <title>Giant virus diversity and host interactions through global metagenomics.</title>
        <authorList>
            <person name="Schulz F."/>
            <person name="Roux S."/>
            <person name="Paez-Espino D."/>
            <person name="Jungbluth S."/>
            <person name="Walsh D.A."/>
            <person name="Denef V.J."/>
            <person name="McMahon K.D."/>
            <person name="Konstantinidis K.T."/>
            <person name="Eloe-Fadrosh E.A."/>
            <person name="Kyrpides N.C."/>
            <person name="Woyke T."/>
        </authorList>
    </citation>
    <scope>NUCLEOTIDE SEQUENCE</scope>
    <source>
        <strain evidence="1">GVMAG-M-3300023174-60</strain>
    </source>
</reference>
<dbReference type="EMBL" id="MN739677">
    <property type="protein sequence ID" value="QHT20445.1"/>
    <property type="molecule type" value="Genomic_DNA"/>
</dbReference>
<dbReference type="AlphaFoldDB" id="A0A6C0DZ50"/>
<accession>A0A6C0DZ50</accession>
<organism evidence="1">
    <name type="scientific">viral metagenome</name>
    <dbReference type="NCBI Taxonomy" id="1070528"/>
    <lineage>
        <taxon>unclassified sequences</taxon>
        <taxon>metagenomes</taxon>
        <taxon>organismal metagenomes</taxon>
    </lineage>
</organism>